<dbReference type="InterPro" id="IPR013766">
    <property type="entry name" value="Thioredoxin_domain"/>
</dbReference>
<comment type="catalytic activity">
    <reaction evidence="12">
        <text>a hydroperoxide + [thioredoxin]-dithiol = an alcohol + [thioredoxin]-disulfide + H2O</text>
        <dbReference type="Rhea" id="RHEA:62620"/>
        <dbReference type="Rhea" id="RHEA-COMP:10698"/>
        <dbReference type="Rhea" id="RHEA-COMP:10700"/>
        <dbReference type="ChEBI" id="CHEBI:15377"/>
        <dbReference type="ChEBI" id="CHEBI:29950"/>
        <dbReference type="ChEBI" id="CHEBI:30879"/>
        <dbReference type="ChEBI" id="CHEBI:35924"/>
        <dbReference type="ChEBI" id="CHEBI:50058"/>
        <dbReference type="EC" id="1.11.1.24"/>
    </reaction>
</comment>
<comment type="caution">
    <text evidence="14">The sequence shown here is derived from an EMBL/GenBank/DDBJ whole genome shotgun (WGS) entry which is preliminary data.</text>
</comment>
<dbReference type="PROSITE" id="PS51352">
    <property type="entry name" value="THIOREDOXIN_2"/>
    <property type="match status" value="1"/>
</dbReference>
<dbReference type="PIRSF" id="PIRSF000239">
    <property type="entry name" value="AHPC"/>
    <property type="match status" value="1"/>
</dbReference>
<dbReference type="InterPro" id="IPR036249">
    <property type="entry name" value="Thioredoxin-like_sf"/>
</dbReference>
<evidence type="ECO:0000256" key="11">
    <source>
        <dbReference type="ARBA" id="ARBA00042639"/>
    </source>
</evidence>
<evidence type="ECO:0000313" key="15">
    <source>
        <dbReference type="Proteomes" id="UP001589755"/>
    </source>
</evidence>
<dbReference type="GO" id="GO:0140824">
    <property type="term" value="F:thioredoxin-dependent peroxiredoxin activity"/>
    <property type="evidence" value="ECO:0007669"/>
    <property type="project" value="UniProtKB-EC"/>
</dbReference>
<dbReference type="PANTHER" id="PTHR42801">
    <property type="entry name" value="THIOREDOXIN-DEPENDENT PEROXIDE REDUCTASE"/>
    <property type="match status" value="1"/>
</dbReference>
<evidence type="ECO:0000256" key="8">
    <source>
        <dbReference type="ARBA" id="ARBA00023284"/>
    </source>
</evidence>
<dbReference type="EC" id="1.11.1.24" evidence="3"/>
<evidence type="ECO:0000256" key="6">
    <source>
        <dbReference type="ARBA" id="ARBA00023002"/>
    </source>
</evidence>
<evidence type="ECO:0000256" key="9">
    <source>
        <dbReference type="ARBA" id="ARBA00032824"/>
    </source>
</evidence>
<dbReference type="PANTHER" id="PTHR42801:SF4">
    <property type="entry name" value="AHPC_TSA FAMILY PROTEIN"/>
    <property type="match status" value="1"/>
</dbReference>
<reference evidence="14 15" key="1">
    <citation type="submission" date="2024-09" db="EMBL/GenBank/DDBJ databases">
        <authorList>
            <person name="Sun Q."/>
            <person name="Mori K."/>
        </authorList>
    </citation>
    <scope>NUCLEOTIDE SEQUENCE [LARGE SCALE GENOMIC DNA]</scope>
    <source>
        <strain evidence="14 15">CCM 8543</strain>
    </source>
</reference>
<dbReference type="EMBL" id="JBHLXD010000001">
    <property type="protein sequence ID" value="MFC0206954.1"/>
    <property type="molecule type" value="Genomic_DNA"/>
</dbReference>
<evidence type="ECO:0000256" key="5">
    <source>
        <dbReference type="ARBA" id="ARBA00022862"/>
    </source>
</evidence>
<organism evidence="14 15">
    <name type="scientific">Chelativorans intermedius</name>
    <dbReference type="NCBI Taxonomy" id="515947"/>
    <lineage>
        <taxon>Bacteria</taxon>
        <taxon>Pseudomonadati</taxon>
        <taxon>Pseudomonadota</taxon>
        <taxon>Alphaproteobacteria</taxon>
        <taxon>Hyphomicrobiales</taxon>
        <taxon>Phyllobacteriaceae</taxon>
        <taxon>Chelativorans</taxon>
    </lineage>
</organism>
<dbReference type="InterPro" id="IPR024706">
    <property type="entry name" value="Peroxiredoxin_AhpC-typ"/>
</dbReference>
<feature type="domain" description="Thioredoxin" evidence="13">
    <location>
        <begin position="4"/>
        <end position="157"/>
    </location>
</feature>
<keyword evidence="7" id="KW-1015">Disulfide bond</keyword>
<keyword evidence="6 14" id="KW-0560">Oxidoreductase</keyword>
<evidence type="ECO:0000256" key="4">
    <source>
        <dbReference type="ARBA" id="ARBA00022559"/>
    </source>
</evidence>
<comment type="subunit">
    <text evidence="2">Monomer.</text>
</comment>
<evidence type="ECO:0000256" key="3">
    <source>
        <dbReference type="ARBA" id="ARBA00013017"/>
    </source>
</evidence>
<dbReference type="NCBIfam" id="NF006960">
    <property type="entry name" value="PRK09437.1"/>
    <property type="match status" value="1"/>
</dbReference>
<evidence type="ECO:0000259" key="13">
    <source>
        <dbReference type="PROSITE" id="PS51352"/>
    </source>
</evidence>
<keyword evidence="8" id="KW-0676">Redox-active center</keyword>
<comment type="function">
    <text evidence="1">Thiol-specific peroxidase that catalyzes the reduction of hydrogen peroxide and organic hydroperoxides to water and alcohols, respectively. Plays a role in cell protection against oxidative stress by detoxifying peroxides and as sensor of hydrogen peroxide-mediated signaling events.</text>
</comment>
<keyword evidence="4 14" id="KW-0575">Peroxidase</keyword>
<name>A0ABV6D2S6_9HYPH</name>
<dbReference type="InterPro" id="IPR000866">
    <property type="entry name" value="AhpC/TSA"/>
</dbReference>
<dbReference type="InterPro" id="IPR050924">
    <property type="entry name" value="Peroxiredoxin_BCP/PrxQ"/>
</dbReference>
<evidence type="ECO:0000256" key="10">
    <source>
        <dbReference type="ARBA" id="ARBA00038489"/>
    </source>
</evidence>
<comment type="similarity">
    <text evidence="10">Belongs to the peroxiredoxin family. BCP/PrxQ subfamily.</text>
</comment>
<keyword evidence="5" id="KW-0049">Antioxidant</keyword>
<dbReference type="RefSeq" id="WP_261518872.1">
    <property type="nucleotide sequence ID" value="NZ_JAODNW010000002.1"/>
</dbReference>
<dbReference type="Pfam" id="PF00578">
    <property type="entry name" value="AhpC-TSA"/>
    <property type="match status" value="1"/>
</dbReference>
<evidence type="ECO:0000256" key="1">
    <source>
        <dbReference type="ARBA" id="ARBA00003330"/>
    </source>
</evidence>
<proteinExistence type="inferred from homology"/>
<keyword evidence="15" id="KW-1185">Reference proteome</keyword>
<protein>
    <recommendedName>
        <fullName evidence="3">thioredoxin-dependent peroxiredoxin</fullName>
        <ecNumber evidence="3">1.11.1.24</ecNumber>
    </recommendedName>
    <alternativeName>
        <fullName evidence="9">Thioredoxin peroxidase</fullName>
    </alternativeName>
    <alternativeName>
        <fullName evidence="11">Thioredoxin-dependent peroxiredoxin Bcp</fullName>
    </alternativeName>
</protein>
<gene>
    <name evidence="14" type="primary">bcp</name>
    <name evidence="14" type="ORF">ACFFJ2_00895</name>
</gene>
<dbReference type="CDD" id="cd03017">
    <property type="entry name" value="PRX_BCP"/>
    <property type="match status" value="1"/>
</dbReference>
<evidence type="ECO:0000313" key="14">
    <source>
        <dbReference type="EMBL" id="MFC0206954.1"/>
    </source>
</evidence>
<accession>A0ABV6D2S6</accession>
<dbReference type="Gene3D" id="3.40.30.10">
    <property type="entry name" value="Glutaredoxin"/>
    <property type="match status" value="1"/>
</dbReference>
<evidence type="ECO:0000256" key="2">
    <source>
        <dbReference type="ARBA" id="ARBA00011245"/>
    </source>
</evidence>
<sequence>MSAIQPGNPAPDFTLETDAGQTFRLADHRGSFVVVYFYPKDDTPACTTEAASFSALEGKFEAAGCKVVGISPDTPESHKKFRKKHDLTVALASDPDHAVAQAYGVWVEKSMYGRKYMGIERTTFLIAPDGRVLRVWEKVKVAGHAEEVLAAIESEGR</sequence>
<evidence type="ECO:0000256" key="7">
    <source>
        <dbReference type="ARBA" id="ARBA00023157"/>
    </source>
</evidence>
<dbReference type="SUPFAM" id="SSF52833">
    <property type="entry name" value="Thioredoxin-like"/>
    <property type="match status" value="1"/>
</dbReference>
<evidence type="ECO:0000256" key="12">
    <source>
        <dbReference type="ARBA" id="ARBA00049091"/>
    </source>
</evidence>
<dbReference type="Proteomes" id="UP001589755">
    <property type="component" value="Unassembled WGS sequence"/>
</dbReference>